<dbReference type="InterPro" id="IPR011008">
    <property type="entry name" value="Dimeric_a/b-barrel"/>
</dbReference>
<feature type="domain" description="ABM" evidence="3">
    <location>
        <begin position="536"/>
        <end position="626"/>
    </location>
</feature>
<name>A0A2Y9C2F5_9MICO</name>
<dbReference type="RefSeq" id="WP_146202610.1">
    <property type="nucleotide sequence ID" value="NZ_QGDN01000001.1"/>
</dbReference>
<protein>
    <submittedName>
        <fullName evidence="4">Heme-degrading monooxygenase HmoA</fullName>
    </submittedName>
</protein>
<dbReference type="Gene3D" id="3.30.70.100">
    <property type="match status" value="1"/>
</dbReference>
<dbReference type="GO" id="GO:0008270">
    <property type="term" value="F:zinc ion binding"/>
    <property type="evidence" value="ECO:0007669"/>
    <property type="project" value="InterPro"/>
</dbReference>
<keyword evidence="4" id="KW-0503">Monooxygenase</keyword>
<organism evidence="4 5">
    <name type="scientific">Branchiibius hedensis</name>
    <dbReference type="NCBI Taxonomy" id="672460"/>
    <lineage>
        <taxon>Bacteria</taxon>
        <taxon>Bacillati</taxon>
        <taxon>Actinomycetota</taxon>
        <taxon>Actinomycetes</taxon>
        <taxon>Micrococcales</taxon>
        <taxon>Dermacoccaceae</taxon>
        <taxon>Branchiibius</taxon>
    </lineage>
</organism>
<sequence length="630" mass="68309">MVGLVEAISALEAAVIAVPSDWSAFDGAVVRDLNVQLLRVESRLAAVRLAAVRRLDELDIARTEGATSTGALLARSHGGDRAGQERFVRLAQSLTRSGAAETESLLAAAELTTAQAEVIARSLVALPQEATDTDRRRAEKVMLEAAGRLRLPDLRRRGERLADTMRSQEQADAEFDEQLERRERTARERASLRLWDDPDGVVCHGRFTIPKAQADMLRAVLQGFSAPRRKHLKSSTTVGSGLPFTPEHRDGVALTDLLSRIPTDRLPQHGGAASTVAVMIDLESLTGELRRSGSLLGSATPLSASQIRLMACGATILPVVLGGSSAPLDLGRGQRLFSKAQRLALAARDGGCTFPTCDRPPGWTEVHHINAWARGGRTDVDNGALVCPVHHHLIDTQGWELRVRGGRVEYRKPGASDWLVNERYRPGDRAGAAAGDPSEDGRFASGRTSACAKRGERSVTVRVADVFDVFDVFDGADDLTGRAPALEMVRAGCLRVAAGSGADRGGGAGRWRPARGPPPGPRRWEGRGCASVRRVILEHALLPVVPGQEAAFEVAFEQARPLISGQPGFVSLRLARSAETPSHYVLLVEWESVEAHTEGFRRSPEYLQWKELLHHFYDPFPVVEHFTDVP</sequence>
<gene>
    <name evidence="4" type="ORF">SAMN04489750_3382</name>
</gene>
<dbReference type="Pfam" id="PF02720">
    <property type="entry name" value="DUF222"/>
    <property type="match status" value="1"/>
</dbReference>
<dbReference type="InterPro" id="IPR002711">
    <property type="entry name" value="HNH"/>
</dbReference>
<dbReference type="GO" id="GO:0004497">
    <property type="term" value="F:monooxygenase activity"/>
    <property type="evidence" value="ECO:0007669"/>
    <property type="project" value="UniProtKB-KW"/>
</dbReference>
<dbReference type="OrthoDB" id="9798157at2"/>
<reference evidence="5" key="1">
    <citation type="submission" date="2016-10" db="EMBL/GenBank/DDBJ databases">
        <authorList>
            <person name="Varghese N."/>
            <person name="Submissions S."/>
        </authorList>
    </citation>
    <scope>NUCLEOTIDE SEQUENCE [LARGE SCALE GENOMIC DNA]</scope>
    <source>
        <strain evidence="5">DSM 22951</strain>
    </source>
</reference>
<evidence type="ECO:0000313" key="4">
    <source>
        <dbReference type="EMBL" id="SSA36003.1"/>
    </source>
</evidence>
<proteinExistence type="inferred from homology"/>
<dbReference type="GO" id="GO:0003676">
    <property type="term" value="F:nucleic acid binding"/>
    <property type="evidence" value="ECO:0007669"/>
    <property type="project" value="InterPro"/>
</dbReference>
<evidence type="ECO:0000256" key="2">
    <source>
        <dbReference type="SAM" id="MobiDB-lite"/>
    </source>
</evidence>
<dbReference type="GO" id="GO:0004519">
    <property type="term" value="F:endonuclease activity"/>
    <property type="evidence" value="ECO:0007669"/>
    <property type="project" value="InterPro"/>
</dbReference>
<dbReference type="CDD" id="cd00085">
    <property type="entry name" value="HNHc"/>
    <property type="match status" value="1"/>
</dbReference>
<dbReference type="AlphaFoldDB" id="A0A2Y9C2F5"/>
<dbReference type="Pfam" id="PF01844">
    <property type="entry name" value="HNH"/>
    <property type="match status" value="1"/>
</dbReference>
<comment type="similarity">
    <text evidence="1">Belongs to the Rv1128c/1148c/1588c/1702c/1945/3466 family.</text>
</comment>
<evidence type="ECO:0000259" key="3">
    <source>
        <dbReference type="PROSITE" id="PS51725"/>
    </source>
</evidence>
<dbReference type="InterPro" id="IPR003615">
    <property type="entry name" value="HNH_nuc"/>
</dbReference>
<keyword evidence="5" id="KW-1185">Reference proteome</keyword>
<dbReference type="SMART" id="SM00507">
    <property type="entry name" value="HNHc"/>
    <property type="match status" value="1"/>
</dbReference>
<evidence type="ECO:0000256" key="1">
    <source>
        <dbReference type="ARBA" id="ARBA00023450"/>
    </source>
</evidence>
<dbReference type="InterPro" id="IPR007138">
    <property type="entry name" value="ABM_dom"/>
</dbReference>
<evidence type="ECO:0000313" key="5">
    <source>
        <dbReference type="Proteomes" id="UP000250028"/>
    </source>
</evidence>
<accession>A0A2Y9C2F5</accession>
<dbReference type="SUPFAM" id="SSF54909">
    <property type="entry name" value="Dimeric alpha+beta barrel"/>
    <property type="match status" value="1"/>
</dbReference>
<dbReference type="EMBL" id="UESZ01000001">
    <property type="protein sequence ID" value="SSA36003.1"/>
    <property type="molecule type" value="Genomic_DNA"/>
</dbReference>
<dbReference type="Pfam" id="PF03992">
    <property type="entry name" value="ABM"/>
    <property type="match status" value="1"/>
</dbReference>
<dbReference type="Proteomes" id="UP000250028">
    <property type="component" value="Unassembled WGS sequence"/>
</dbReference>
<dbReference type="InterPro" id="IPR003870">
    <property type="entry name" value="DUF222"/>
</dbReference>
<dbReference type="PROSITE" id="PS51725">
    <property type="entry name" value="ABM"/>
    <property type="match status" value="1"/>
</dbReference>
<feature type="region of interest" description="Disordered" evidence="2">
    <location>
        <begin position="504"/>
        <end position="525"/>
    </location>
</feature>
<keyword evidence="4" id="KW-0560">Oxidoreductase</keyword>